<dbReference type="AlphaFoldDB" id="A0AA46TNA8"/>
<name>A0AA46TNA8_9ACTN</name>
<dbReference type="InterPro" id="IPR005471">
    <property type="entry name" value="Tscrpt_reg_IclR_N"/>
</dbReference>
<keyword evidence="2" id="KW-0238">DNA-binding</keyword>
<evidence type="ECO:0000313" key="6">
    <source>
        <dbReference type="EMBL" id="UYM07508.1"/>
    </source>
</evidence>
<dbReference type="InterPro" id="IPR036390">
    <property type="entry name" value="WH_DNA-bd_sf"/>
</dbReference>
<accession>A0AA46TNA8</accession>
<organism evidence="6 7">
    <name type="scientific">Solicola gregarius</name>
    <dbReference type="NCBI Taxonomy" id="2908642"/>
    <lineage>
        <taxon>Bacteria</taxon>
        <taxon>Bacillati</taxon>
        <taxon>Actinomycetota</taxon>
        <taxon>Actinomycetes</taxon>
        <taxon>Propionibacteriales</taxon>
        <taxon>Nocardioidaceae</taxon>
        <taxon>Solicola</taxon>
    </lineage>
</organism>
<keyword evidence="1" id="KW-0805">Transcription regulation</keyword>
<dbReference type="PANTHER" id="PTHR30136:SF24">
    <property type="entry name" value="HTH-TYPE TRANSCRIPTIONAL REPRESSOR ALLR"/>
    <property type="match status" value="1"/>
</dbReference>
<feature type="domain" description="IclR-ED" evidence="5">
    <location>
        <begin position="82"/>
        <end position="262"/>
    </location>
</feature>
<feature type="domain" description="HTH iclR-type" evidence="4">
    <location>
        <begin position="18"/>
        <end position="81"/>
    </location>
</feature>
<dbReference type="GO" id="GO:0003700">
    <property type="term" value="F:DNA-binding transcription factor activity"/>
    <property type="evidence" value="ECO:0007669"/>
    <property type="project" value="TreeGrafter"/>
</dbReference>
<dbReference type="InterPro" id="IPR029016">
    <property type="entry name" value="GAF-like_dom_sf"/>
</dbReference>
<dbReference type="Pfam" id="PF09339">
    <property type="entry name" value="HTH_IclR"/>
    <property type="match status" value="1"/>
</dbReference>
<dbReference type="InterPro" id="IPR014757">
    <property type="entry name" value="Tscrpt_reg_IclR_C"/>
</dbReference>
<dbReference type="GO" id="GO:0003677">
    <property type="term" value="F:DNA binding"/>
    <property type="evidence" value="ECO:0007669"/>
    <property type="project" value="UniProtKB-KW"/>
</dbReference>
<dbReference type="Gene3D" id="3.30.450.40">
    <property type="match status" value="1"/>
</dbReference>
<reference evidence="6" key="1">
    <citation type="submission" date="2022-01" db="EMBL/GenBank/DDBJ databases">
        <title>Nocardioidaceae gen. sp. A5X3R13.</title>
        <authorList>
            <person name="Lopez Marin M.A."/>
            <person name="Uhlik O."/>
        </authorList>
    </citation>
    <scope>NUCLEOTIDE SEQUENCE</scope>
    <source>
        <strain evidence="6">A5X3R13</strain>
    </source>
</reference>
<evidence type="ECO:0000256" key="1">
    <source>
        <dbReference type="ARBA" id="ARBA00023015"/>
    </source>
</evidence>
<keyword evidence="3" id="KW-0804">Transcription</keyword>
<dbReference type="InterPro" id="IPR036388">
    <property type="entry name" value="WH-like_DNA-bd_sf"/>
</dbReference>
<dbReference type="EMBL" id="CP094970">
    <property type="protein sequence ID" value="UYM07508.1"/>
    <property type="molecule type" value="Genomic_DNA"/>
</dbReference>
<dbReference type="InterPro" id="IPR050707">
    <property type="entry name" value="HTH_MetabolicPath_Reg"/>
</dbReference>
<evidence type="ECO:0000259" key="5">
    <source>
        <dbReference type="PROSITE" id="PS51078"/>
    </source>
</evidence>
<evidence type="ECO:0000259" key="4">
    <source>
        <dbReference type="PROSITE" id="PS51077"/>
    </source>
</evidence>
<dbReference type="KEGG" id="sgrg:L0C25_10695"/>
<dbReference type="Pfam" id="PF01614">
    <property type="entry name" value="IclR_C"/>
    <property type="match status" value="1"/>
</dbReference>
<protein>
    <submittedName>
        <fullName evidence="6">IclR family transcriptional regulator</fullName>
    </submittedName>
</protein>
<dbReference type="PANTHER" id="PTHR30136">
    <property type="entry name" value="HELIX-TURN-HELIX TRANSCRIPTIONAL REGULATOR, ICLR FAMILY"/>
    <property type="match status" value="1"/>
</dbReference>
<dbReference type="RefSeq" id="WP_271636484.1">
    <property type="nucleotide sequence ID" value="NZ_CP094970.1"/>
</dbReference>
<dbReference type="GO" id="GO:0045892">
    <property type="term" value="P:negative regulation of DNA-templated transcription"/>
    <property type="evidence" value="ECO:0007669"/>
    <property type="project" value="TreeGrafter"/>
</dbReference>
<sequence>MSAASHADPDHVPRSGRVQSVDRAVALLRAVAAANDDRANVAALAADCGLNRATAWRILSTLEAQEMVVLDRPTGRYAIGFGVVELAGAAGVGVLVQSAHSVLERVSLLTGETAALAVVRDNGLTYVDEVAPTAVVSATWRGRTVSLHATSTGKALLAYSSDDLVHRILREPLTRHTDTTITDPDALLAELATARDRGYGVCRGEFEESAYGVSAPVLDSGGRPLAVLSIWGPGGRLTEARFEALGEIARDAAIEIGSPGRRG</sequence>
<proteinExistence type="predicted"/>
<dbReference type="Proteomes" id="UP001164390">
    <property type="component" value="Chromosome"/>
</dbReference>
<dbReference type="Gene3D" id="1.10.10.10">
    <property type="entry name" value="Winged helix-like DNA-binding domain superfamily/Winged helix DNA-binding domain"/>
    <property type="match status" value="1"/>
</dbReference>
<evidence type="ECO:0000313" key="7">
    <source>
        <dbReference type="Proteomes" id="UP001164390"/>
    </source>
</evidence>
<dbReference type="SUPFAM" id="SSF55781">
    <property type="entry name" value="GAF domain-like"/>
    <property type="match status" value="1"/>
</dbReference>
<evidence type="ECO:0000256" key="3">
    <source>
        <dbReference type="ARBA" id="ARBA00023163"/>
    </source>
</evidence>
<dbReference type="SUPFAM" id="SSF46785">
    <property type="entry name" value="Winged helix' DNA-binding domain"/>
    <property type="match status" value="1"/>
</dbReference>
<dbReference type="SMART" id="SM00346">
    <property type="entry name" value="HTH_ICLR"/>
    <property type="match status" value="1"/>
</dbReference>
<dbReference type="PROSITE" id="PS51077">
    <property type="entry name" value="HTH_ICLR"/>
    <property type="match status" value="1"/>
</dbReference>
<evidence type="ECO:0000256" key="2">
    <source>
        <dbReference type="ARBA" id="ARBA00023125"/>
    </source>
</evidence>
<keyword evidence="7" id="KW-1185">Reference proteome</keyword>
<gene>
    <name evidence="6" type="ORF">L0C25_10695</name>
</gene>
<dbReference type="PROSITE" id="PS51078">
    <property type="entry name" value="ICLR_ED"/>
    <property type="match status" value="1"/>
</dbReference>